<comment type="caution">
    <text evidence="1">The sequence shown here is derived from an EMBL/GenBank/DDBJ whole genome shotgun (WGS) entry which is preliminary data.</text>
</comment>
<dbReference type="EMBL" id="JACEFB010000007">
    <property type="protein sequence ID" value="MBA2226702.1"/>
    <property type="molecule type" value="Genomic_DNA"/>
</dbReference>
<keyword evidence="2" id="KW-1185">Reference proteome</keyword>
<sequence>MNPYASLCDECGVTLYLHSKLDMPTGRETVLHFFEAIQKVQPSMTEFEKRAEEDYFLQEERESGSYRWVSLDRRRLCCGFVNPPSLEAADEHITRILELAPFHLDLSGLQTESLDVMYHFDLIYQGNHDQLVLEAIASGTPLEALSQMPGASVLHYQPILQLALDDTFQLQARLHIETRTNAYHLRNGQASPDAPISLYLTVRQLWNKQPFANFIDSYHNQRRILEELMQGAVLPQVLQPLARAINLQQ</sequence>
<dbReference type="Proteomes" id="UP000542342">
    <property type="component" value="Unassembled WGS sequence"/>
</dbReference>
<name>A0A7V9ACE3_9BACT</name>
<evidence type="ECO:0000313" key="2">
    <source>
        <dbReference type="Proteomes" id="UP000542342"/>
    </source>
</evidence>
<accession>A0A7V9ACE3</accession>
<organism evidence="1 2">
    <name type="scientific">Thermogemmata fonticola</name>
    <dbReference type="NCBI Taxonomy" id="2755323"/>
    <lineage>
        <taxon>Bacteria</taxon>
        <taxon>Pseudomonadati</taxon>
        <taxon>Planctomycetota</taxon>
        <taxon>Planctomycetia</taxon>
        <taxon>Gemmatales</taxon>
        <taxon>Gemmataceae</taxon>
        <taxon>Thermogemmata</taxon>
    </lineage>
</organism>
<dbReference type="AlphaFoldDB" id="A0A7V9ACE3"/>
<gene>
    <name evidence="1" type="ORF">H0921_11075</name>
</gene>
<evidence type="ECO:0000313" key="1">
    <source>
        <dbReference type="EMBL" id="MBA2226702.1"/>
    </source>
</evidence>
<protein>
    <submittedName>
        <fullName evidence="1">Uncharacterized protein</fullName>
    </submittedName>
</protein>
<reference evidence="1 2" key="1">
    <citation type="submission" date="2020-07" db="EMBL/GenBank/DDBJ databases">
        <title>Thermogemmata thermophila gen. nov., sp. nov., a novel moderate thermophilic planctomycete from a Kamchatka hot spring.</title>
        <authorList>
            <person name="Elcheninov A.G."/>
            <person name="Podosokorskaya O.A."/>
            <person name="Kovaleva O.L."/>
            <person name="Novikov A."/>
            <person name="Bonch-Osmolovskaya E.A."/>
            <person name="Toshchakov S.V."/>
            <person name="Kublanov I.V."/>
        </authorList>
    </citation>
    <scope>NUCLEOTIDE SEQUENCE [LARGE SCALE GENOMIC DNA]</scope>
    <source>
        <strain evidence="1 2">2918</strain>
    </source>
</reference>
<proteinExistence type="predicted"/>
<dbReference type="RefSeq" id="WP_194538146.1">
    <property type="nucleotide sequence ID" value="NZ_JACEFB010000007.1"/>
</dbReference>